<evidence type="ECO:0000313" key="9">
    <source>
        <dbReference type="Proteomes" id="UP000266340"/>
    </source>
</evidence>
<dbReference type="EMBL" id="QXJM01000027">
    <property type="protein sequence ID" value="RIE04222.1"/>
    <property type="molecule type" value="Genomic_DNA"/>
</dbReference>
<comment type="caution">
    <text evidence="8">The sequence shown here is derived from an EMBL/GenBank/DDBJ whole genome shotgun (WGS) entry which is preliminary data.</text>
</comment>
<dbReference type="Proteomes" id="UP000266340">
    <property type="component" value="Unassembled WGS sequence"/>
</dbReference>
<dbReference type="Pfam" id="PF13462">
    <property type="entry name" value="Thioredoxin_4"/>
    <property type="match status" value="1"/>
</dbReference>
<evidence type="ECO:0000259" key="7">
    <source>
        <dbReference type="Pfam" id="PF13462"/>
    </source>
</evidence>
<keyword evidence="4" id="KW-1015">Disulfide bond</keyword>
<comment type="similarity">
    <text evidence="1">Belongs to the thioredoxin family. DsbA subfamily.</text>
</comment>
<keyword evidence="6" id="KW-1133">Transmembrane helix</keyword>
<keyword evidence="3" id="KW-0560">Oxidoreductase</keyword>
<sequence length="250" mass="28037">MEKIERGRVNLAQKSQQKATVKQIKQQQQQKKQKRMRVLIWGIVVCFIALIAAAIILKPKAGVVDIAYDKVPTLGSVEAPVKIAEFGDFKCPTCQYFSKDILSQIKKDYVDTGKASFSFLNFTIIAQDSYTAALAGQSIYHQNKDEFWKFYDALYENQQADEQAAWATPDFLTELAKSNGVNVDYDKLRKDIDEGTYSGEIDKQNALARKKNFTGTPTVLINGKVLDSSVSLDYSKLKVELDKAVEEAGK</sequence>
<evidence type="ECO:0000256" key="2">
    <source>
        <dbReference type="ARBA" id="ARBA00022729"/>
    </source>
</evidence>
<keyword evidence="9" id="KW-1185">Reference proteome</keyword>
<dbReference type="InterPro" id="IPR012336">
    <property type="entry name" value="Thioredoxin-like_fold"/>
</dbReference>
<organism evidence="8 9">
    <name type="scientific">Cohnella faecalis</name>
    <dbReference type="NCBI Taxonomy" id="2315694"/>
    <lineage>
        <taxon>Bacteria</taxon>
        <taxon>Bacillati</taxon>
        <taxon>Bacillota</taxon>
        <taxon>Bacilli</taxon>
        <taxon>Bacillales</taxon>
        <taxon>Paenibacillaceae</taxon>
        <taxon>Cohnella</taxon>
    </lineage>
</organism>
<evidence type="ECO:0000256" key="1">
    <source>
        <dbReference type="ARBA" id="ARBA00005791"/>
    </source>
</evidence>
<name>A0A398CPA9_9BACL</name>
<evidence type="ECO:0000256" key="3">
    <source>
        <dbReference type="ARBA" id="ARBA00023002"/>
    </source>
</evidence>
<dbReference type="InterPro" id="IPR036249">
    <property type="entry name" value="Thioredoxin-like_sf"/>
</dbReference>
<keyword evidence="5" id="KW-0676">Redox-active center</keyword>
<keyword evidence="6" id="KW-0472">Membrane</keyword>
<evidence type="ECO:0000256" key="5">
    <source>
        <dbReference type="ARBA" id="ARBA00023284"/>
    </source>
</evidence>
<keyword evidence="2" id="KW-0732">Signal</keyword>
<dbReference type="AlphaFoldDB" id="A0A398CPA9"/>
<gene>
    <name evidence="8" type="ORF">D3H35_06280</name>
</gene>
<protein>
    <submittedName>
        <fullName evidence="8">DsbA family protein</fullName>
    </submittedName>
</protein>
<reference evidence="8 9" key="1">
    <citation type="submission" date="2018-09" db="EMBL/GenBank/DDBJ databases">
        <title>Cohnella cavernae sp. nov., isolated from a karst cave.</title>
        <authorList>
            <person name="Zhu H."/>
        </authorList>
    </citation>
    <scope>NUCLEOTIDE SEQUENCE [LARGE SCALE GENOMIC DNA]</scope>
    <source>
        <strain evidence="8 9">K2E09-144</strain>
    </source>
</reference>
<feature type="domain" description="Thioredoxin-like fold" evidence="7">
    <location>
        <begin position="72"/>
        <end position="233"/>
    </location>
</feature>
<feature type="transmembrane region" description="Helical" evidence="6">
    <location>
        <begin position="38"/>
        <end position="57"/>
    </location>
</feature>
<keyword evidence="6" id="KW-0812">Transmembrane</keyword>
<evidence type="ECO:0000256" key="6">
    <source>
        <dbReference type="SAM" id="Phobius"/>
    </source>
</evidence>
<dbReference type="GO" id="GO:0016491">
    <property type="term" value="F:oxidoreductase activity"/>
    <property type="evidence" value="ECO:0007669"/>
    <property type="project" value="UniProtKB-KW"/>
</dbReference>
<accession>A0A398CPA9</accession>
<evidence type="ECO:0000313" key="8">
    <source>
        <dbReference type="EMBL" id="RIE04222.1"/>
    </source>
</evidence>
<evidence type="ECO:0000256" key="4">
    <source>
        <dbReference type="ARBA" id="ARBA00023157"/>
    </source>
</evidence>
<dbReference type="PANTHER" id="PTHR13887">
    <property type="entry name" value="GLUTATHIONE S-TRANSFERASE KAPPA"/>
    <property type="match status" value="1"/>
</dbReference>
<dbReference type="Gene3D" id="3.40.30.10">
    <property type="entry name" value="Glutaredoxin"/>
    <property type="match status" value="1"/>
</dbReference>
<proteinExistence type="inferred from homology"/>
<dbReference type="SUPFAM" id="SSF52833">
    <property type="entry name" value="Thioredoxin-like"/>
    <property type="match status" value="1"/>
</dbReference>
<dbReference type="PANTHER" id="PTHR13887:SF14">
    <property type="entry name" value="DISULFIDE BOND FORMATION PROTEIN D"/>
    <property type="match status" value="1"/>
</dbReference>